<sequence>MLKQTTQQQVGSHCSVFQVEQRLPHRYPYKEIPFNERVQNVVYDSFGYLGLQRNIDMIKDSKFSNEERIKSLKLIFNSCINPDMKARAITQFKIVDALLYLFGTDFQNSIATISHRILLNEWASKIVHSLASISTFKEALKPLIYPLLTVITGDIMKGSSTKLKHTTHYRDKVAAAQALHQFSLCHAGCKVLLSYDMERKDDNKILDVLIYTMSNSTSELLIEYCVKTVSSMCELNPNARDKAASLNVVNSLNTLLDMFEMYPISLTANACLLVWNVSLDGQGKPYCKELIPKLGRVIEYALKNVDTIDLENISENDTFAIDLLASLQYCVGAMSSILVFEESKILLTKNVHSEDNRRQEINSVTLLCRSLVALRDRSSMLNQLAFKRYLSYHEFETHSRKY</sequence>
<gene>
    <name evidence="1" type="ORF">C9374_007107</name>
</gene>
<evidence type="ECO:0000313" key="2">
    <source>
        <dbReference type="Proteomes" id="UP000816034"/>
    </source>
</evidence>
<protein>
    <submittedName>
        <fullName evidence="1">Uncharacterized protein</fullName>
    </submittedName>
</protein>
<dbReference type="SUPFAM" id="SSF48371">
    <property type="entry name" value="ARM repeat"/>
    <property type="match status" value="1"/>
</dbReference>
<dbReference type="Proteomes" id="UP000816034">
    <property type="component" value="Unassembled WGS sequence"/>
</dbReference>
<proteinExistence type="predicted"/>
<dbReference type="InterPro" id="IPR016024">
    <property type="entry name" value="ARM-type_fold"/>
</dbReference>
<accession>A0AA88KRT3</accession>
<dbReference type="RefSeq" id="XP_044555470.1">
    <property type="nucleotide sequence ID" value="XM_044697042.1"/>
</dbReference>
<dbReference type="AlphaFoldDB" id="A0AA88KRT3"/>
<organism evidence="1 2">
    <name type="scientific">Naegleria lovaniensis</name>
    <name type="common">Amoeba</name>
    <dbReference type="NCBI Taxonomy" id="51637"/>
    <lineage>
        <taxon>Eukaryota</taxon>
        <taxon>Discoba</taxon>
        <taxon>Heterolobosea</taxon>
        <taxon>Tetramitia</taxon>
        <taxon>Eutetramitia</taxon>
        <taxon>Vahlkampfiidae</taxon>
        <taxon>Naegleria</taxon>
    </lineage>
</organism>
<reference evidence="1 2" key="1">
    <citation type="journal article" date="2018" name="BMC Genomics">
        <title>The genome of Naegleria lovaniensis, the basis for a comparative approach to unravel pathogenicity factors of the human pathogenic amoeba N. fowleri.</title>
        <authorList>
            <person name="Liechti N."/>
            <person name="Schurch N."/>
            <person name="Bruggmann R."/>
            <person name="Wittwer M."/>
        </authorList>
    </citation>
    <scope>NUCLEOTIDE SEQUENCE [LARGE SCALE GENOMIC DNA]</scope>
    <source>
        <strain evidence="1 2">ATCC 30569</strain>
    </source>
</reference>
<dbReference type="Gene3D" id="1.25.10.10">
    <property type="entry name" value="Leucine-rich Repeat Variant"/>
    <property type="match status" value="1"/>
</dbReference>
<dbReference type="InterPro" id="IPR011989">
    <property type="entry name" value="ARM-like"/>
</dbReference>
<comment type="caution">
    <text evidence="1">The sequence shown here is derived from an EMBL/GenBank/DDBJ whole genome shotgun (WGS) entry which is preliminary data.</text>
</comment>
<name>A0AA88KRT3_NAELO</name>
<keyword evidence="2" id="KW-1185">Reference proteome</keyword>
<dbReference type="GeneID" id="68099561"/>
<evidence type="ECO:0000313" key="1">
    <source>
        <dbReference type="EMBL" id="KAG2393576.1"/>
    </source>
</evidence>
<dbReference type="EMBL" id="PYSW02000002">
    <property type="protein sequence ID" value="KAG2393576.1"/>
    <property type="molecule type" value="Genomic_DNA"/>
</dbReference>